<dbReference type="InterPro" id="IPR027417">
    <property type="entry name" value="P-loop_NTPase"/>
</dbReference>
<dbReference type="GO" id="GO:0042254">
    <property type="term" value="P:ribosome biogenesis"/>
    <property type="evidence" value="ECO:0007669"/>
    <property type="project" value="UniProtKB-KW"/>
</dbReference>
<reference evidence="10" key="2">
    <citation type="journal article" date="2021" name="PeerJ">
        <title>Extensive microbial diversity within the chicken gut microbiome revealed by metagenomics and culture.</title>
        <authorList>
            <person name="Gilroy R."/>
            <person name="Ravi A."/>
            <person name="Getino M."/>
            <person name="Pursley I."/>
            <person name="Horton D.L."/>
            <person name="Alikhan N.F."/>
            <person name="Baker D."/>
            <person name="Gharbi K."/>
            <person name="Hall N."/>
            <person name="Watson M."/>
            <person name="Adriaenssens E.M."/>
            <person name="Foster-Nyarko E."/>
            <person name="Jarju S."/>
            <person name="Secka A."/>
            <person name="Antonio M."/>
            <person name="Oren A."/>
            <person name="Chaudhuri R.R."/>
            <person name="La Ragione R."/>
            <person name="Hildebrand F."/>
            <person name="Pallen M.J."/>
        </authorList>
    </citation>
    <scope>NUCLEOTIDE SEQUENCE</scope>
    <source>
        <strain evidence="10">CHK193-30670</strain>
    </source>
</reference>
<dbReference type="GO" id="GO:0005525">
    <property type="term" value="F:GTP binding"/>
    <property type="evidence" value="ECO:0007669"/>
    <property type="project" value="UniProtKB-KW"/>
</dbReference>
<dbReference type="InterPro" id="IPR005225">
    <property type="entry name" value="Small_GTP-bd"/>
</dbReference>
<keyword evidence="4" id="KW-0677">Repeat</keyword>
<evidence type="ECO:0000256" key="8">
    <source>
        <dbReference type="PROSITE-ProRule" id="PRU01049"/>
    </source>
</evidence>
<gene>
    <name evidence="10" type="primary">der</name>
    <name evidence="10" type="ORF">IAB68_05510</name>
</gene>
<evidence type="ECO:0000256" key="7">
    <source>
        <dbReference type="ARBA" id="ARBA00032345"/>
    </source>
</evidence>
<evidence type="ECO:0000256" key="1">
    <source>
        <dbReference type="ARBA" id="ARBA00008279"/>
    </source>
</evidence>
<dbReference type="FunFam" id="3.40.50.300:FF:000057">
    <property type="entry name" value="GTPase Der"/>
    <property type="match status" value="1"/>
</dbReference>
<feature type="domain" description="EngA-type G" evidence="9">
    <location>
        <begin position="4"/>
        <end position="167"/>
    </location>
</feature>
<dbReference type="NCBIfam" id="TIGR00231">
    <property type="entry name" value="small_GTP"/>
    <property type="match status" value="2"/>
</dbReference>
<evidence type="ECO:0000259" key="9">
    <source>
        <dbReference type="PROSITE" id="PS51712"/>
    </source>
</evidence>
<dbReference type="CDD" id="cd01895">
    <property type="entry name" value="EngA2"/>
    <property type="match status" value="1"/>
</dbReference>
<dbReference type="PANTHER" id="PTHR43834">
    <property type="entry name" value="GTPASE DER"/>
    <property type="match status" value="1"/>
</dbReference>
<dbReference type="Pfam" id="PF01926">
    <property type="entry name" value="MMR_HSR1"/>
    <property type="match status" value="2"/>
</dbReference>
<dbReference type="EMBL" id="DVMT01000056">
    <property type="protein sequence ID" value="HIU40738.1"/>
    <property type="molecule type" value="Genomic_DNA"/>
</dbReference>
<dbReference type="PRINTS" id="PR00326">
    <property type="entry name" value="GTP1OBG"/>
</dbReference>
<dbReference type="NCBIfam" id="TIGR03594">
    <property type="entry name" value="GTPase_EngA"/>
    <property type="match status" value="1"/>
</dbReference>
<name>A0A9D1LHD4_9FIRM</name>
<evidence type="ECO:0000256" key="6">
    <source>
        <dbReference type="ARBA" id="ARBA00023134"/>
    </source>
</evidence>
<evidence type="ECO:0000256" key="4">
    <source>
        <dbReference type="ARBA" id="ARBA00022737"/>
    </source>
</evidence>
<proteinExistence type="inferred from homology"/>
<reference evidence="10" key="1">
    <citation type="submission" date="2020-10" db="EMBL/GenBank/DDBJ databases">
        <authorList>
            <person name="Gilroy R."/>
        </authorList>
    </citation>
    <scope>NUCLEOTIDE SEQUENCE</scope>
    <source>
        <strain evidence="10">CHK193-30670</strain>
    </source>
</reference>
<dbReference type="GO" id="GO:0043022">
    <property type="term" value="F:ribosome binding"/>
    <property type="evidence" value="ECO:0007669"/>
    <property type="project" value="TreeGrafter"/>
</dbReference>
<comment type="similarity">
    <text evidence="1 8">Belongs to the TRAFAC class TrmE-Era-EngA-EngB-Septin-like GTPase superfamily. EngA (Der) GTPase family.</text>
</comment>
<feature type="non-terminal residue" evidence="10">
    <location>
        <position position="317"/>
    </location>
</feature>
<dbReference type="PROSITE" id="PS51712">
    <property type="entry name" value="G_ENGA"/>
    <property type="match status" value="2"/>
</dbReference>
<dbReference type="InterPro" id="IPR016484">
    <property type="entry name" value="GTPase_Der"/>
</dbReference>
<evidence type="ECO:0000313" key="10">
    <source>
        <dbReference type="EMBL" id="HIU40738.1"/>
    </source>
</evidence>
<dbReference type="Gene3D" id="3.40.50.300">
    <property type="entry name" value="P-loop containing nucleotide triphosphate hydrolases"/>
    <property type="match status" value="2"/>
</dbReference>
<dbReference type="Proteomes" id="UP000824074">
    <property type="component" value="Unassembled WGS sequence"/>
</dbReference>
<protein>
    <recommendedName>
        <fullName evidence="2">GTPase Der</fullName>
    </recommendedName>
    <alternativeName>
        <fullName evidence="7">GTP-binding protein EngA</fullName>
    </alternativeName>
</protein>
<feature type="domain" description="EngA-type G" evidence="9">
    <location>
        <begin position="176"/>
        <end position="317"/>
    </location>
</feature>
<evidence type="ECO:0000313" key="11">
    <source>
        <dbReference type="Proteomes" id="UP000824074"/>
    </source>
</evidence>
<accession>A0A9D1LHD4</accession>
<keyword evidence="5" id="KW-0547">Nucleotide-binding</keyword>
<organism evidence="10 11">
    <name type="scientific">Candidatus Aphodocola excrementigallinarum</name>
    <dbReference type="NCBI Taxonomy" id="2840670"/>
    <lineage>
        <taxon>Bacteria</taxon>
        <taxon>Bacillati</taxon>
        <taxon>Bacillota</taxon>
        <taxon>Bacilli</taxon>
        <taxon>Candidatus Aphodocola</taxon>
    </lineage>
</organism>
<keyword evidence="3" id="KW-0690">Ribosome biogenesis</keyword>
<dbReference type="SUPFAM" id="SSF52540">
    <property type="entry name" value="P-loop containing nucleoside triphosphate hydrolases"/>
    <property type="match status" value="1"/>
</dbReference>
<evidence type="ECO:0000256" key="5">
    <source>
        <dbReference type="ARBA" id="ARBA00022741"/>
    </source>
</evidence>
<evidence type="ECO:0000256" key="2">
    <source>
        <dbReference type="ARBA" id="ARBA00020953"/>
    </source>
</evidence>
<evidence type="ECO:0000256" key="3">
    <source>
        <dbReference type="ARBA" id="ARBA00022517"/>
    </source>
</evidence>
<keyword evidence="6" id="KW-0342">GTP-binding</keyword>
<dbReference type="AlphaFoldDB" id="A0A9D1LHD4"/>
<comment type="caution">
    <text evidence="10">The sequence shown here is derived from an EMBL/GenBank/DDBJ whole genome shotgun (WGS) entry which is preliminary data.</text>
</comment>
<dbReference type="FunFam" id="3.40.50.300:FF:000040">
    <property type="entry name" value="GTPase Der"/>
    <property type="match status" value="1"/>
</dbReference>
<dbReference type="InterPro" id="IPR031166">
    <property type="entry name" value="G_ENGA"/>
</dbReference>
<dbReference type="InterPro" id="IPR006073">
    <property type="entry name" value="GTP-bd"/>
</dbReference>
<dbReference type="PANTHER" id="PTHR43834:SF6">
    <property type="entry name" value="GTPASE DER"/>
    <property type="match status" value="1"/>
</dbReference>
<sequence>MKIPTVALVGRPNVGKSTLFNKLVGKKQAIIEDTPGVTRDRIYGLATYLDYKFNVIDTGGIDIGDDAFNKEIKMQAELAIDEADVVIFIVDGKEGITTNDLVVRDILRRSNKKVIVAINKTDSKLSRDNIYDFYELGFDYYIPISAEQNLGIDDLLDEVTKDFSKYEEEEYDKDVIKFCVIGRPNVGKSSLVNAILNEERVIVSDVAGTTRDTVDTTFNYEKKPFVVIDTAGMRKKGKVYEAVEKYSLLRSMRAIDRSDVCLVVINAEEGVIEHDKHIASYALEAGKALILVVNKWDLIDNKDQAIKEFTKKVRAEF</sequence>
<dbReference type="CDD" id="cd01894">
    <property type="entry name" value="EngA1"/>
    <property type="match status" value="1"/>
</dbReference>